<protein>
    <submittedName>
        <fullName evidence="1">Uncharacterized protein</fullName>
    </submittedName>
</protein>
<gene>
    <name evidence="1" type="ORF">RMQ68_06515</name>
</gene>
<organism evidence="1">
    <name type="scientific">Arcobacter sp. AZ-2023</name>
    <dbReference type="NCBI Taxonomy" id="3074453"/>
    <lineage>
        <taxon>Bacteria</taxon>
        <taxon>Pseudomonadati</taxon>
        <taxon>Campylobacterota</taxon>
        <taxon>Epsilonproteobacteria</taxon>
        <taxon>Campylobacterales</taxon>
        <taxon>Arcobacteraceae</taxon>
        <taxon>Arcobacter</taxon>
    </lineage>
</organism>
<dbReference type="EMBL" id="CP134854">
    <property type="protein sequence ID" value="WNL29021.1"/>
    <property type="molecule type" value="Genomic_DNA"/>
</dbReference>
<sequence length="103" mass="12596">MLYASKKLQKELLYNDYKNLEDFYYKTSLNKEFKQQNYLKNFLFGNEKTGECLNLNYNFDSYYKKYSNSIEQKIYTIEELAKEENLVPLFMQKRYSIALKNFL</sequence>
<accession>A0AA96DHL0</accession>
<dbReference type="AlphaFoldDB" id="A0AA96DHL0"/>
<name>A0AA96DHL0_9BACT</name>
<proteinExistence type="predicted"/>
<evidence type="ECO:0000313" key="1">
    <source>
        <dbReference type="EMBL" id="WNL29021.1"/>
    </source>
</evidence>
<reference evidence="1" key="1">
    <citation type="submission" date="2023-09" db="EMBL/GenBank/DDBJ databases">
        <title>Arcobacter tbilisiensis sp. nov. isolated from chicken meat in Tbilisi, Georgia.</title>
        <authorList>
            <person name="Matthias R."/>
            <person name="Zautner A.E."/>
        </authorList>
    </citation>
    <scope>NUCLEOTIDE SEQUENCE</scope>
    <source>
        <strain evidence="1">LEO 52</strain>
    </source>
</reference>